<gene>
    <name evidence="2" type="ORF">KDA82_04230</name>
</gene>
<dbReference type="EMBL" id="JAGSMN010000082">
    <property type="protein sequence ID" value="MBR7672249.1"/>
    <property type="molecule type" value="Genomic_DNA"/>
</dbReference>
<sequence>MAPDWLLADGEPFVDALVLSHPEQLSRLRRVCPEAAHAAVVAGDPCYDRMLAGRPYRERFRRALGVRRGQRLVVLNSTWNPEGFFGDGGPEDLLPSLLPRLAAELPADEYRVAAVLHPNIWYGHGPGQVRAWLDRARRHGLALIDPLHSWRQALLAADIVLGDFGAVSYYSAALGVPVLLAATGQERLDPEAPLADFVRTAPRLDPYADLRGQLERALSGHRPLPGPAEFTSSVPGESAALLRRSFYELLGLSEPASPALLEPLALPPYEPPRRTAPLHVRTWVKGRRIGVERTAEHPYGASGETHLAVHEDTRNPVDLTVADVIVREGPRDDPRWGGPAVWAAEAMERYPQCALAAYVTGPHTCTAYVRGYGLLRLASGPDADADPAAYASALHAWLTGGGSLPPEGTTTLRVRTAGRTHPVTVESATASTATSPRSGAAGP</sequence>
<evidence type="ECO:0000313" key="2">
    <source>
        <dbReference type="EMBL" id="MBR7672249.1"/>
    </source>
</evidence>
<accession>A0A8T4IJX3</accession>
<feature type="region of interest" description="Disordered" evidence="1">
    <location>
        <begin position="420"/>
        <end position="443"/>
    </location>
</feature>
<dbReference type="AlphaFoldDB" id="A0A8T4IJX3"/>
<organism evidence="2 3">
    <name type="scientific">Streptomyces daliensis</name>
    <dbReference type="NCBI Taxonomy" id="299421"/>
    <lineage>
        <taxon>Bacteria</taxon>
        <taxon>Bacillati</taxon>
        <taxon>Actinomycetota</taxon>
        <taxon>Actinomycetes</taxon>
        <taxon>Kitasatosporales</taxon>
        <taxon>Streptomycetaceae</taxon>
        <taxon>Streptomyces</taxon>
    </lineage>
</organism>
<comment type="caution">
    <text evidence="2">The sequence shown here is derived from an EMBL/GenBank/DDBJ whole genome shotgun (WGS) entry which is preliminary data.</text>
</comment>
<dbReference type="Gene3D" id="3.40.50.12580">
    <property type="match status" value="1"/>
</dbReference>
<keyword evidence="3" id="KW-1185">Reference proteome</keyword>
<dbReference type="Proteomes" id="UP000675554">
    <property type="component" value="Unassembled WGS sequence"/>
</dbReference>
<protein>
    <submittedName>
        <fullName evidence="2">Uncharacterized protein</fullName>
    </submittedName>
</protein>
<evidence type="ECO:0000256" key="1">
    <source>
        <dbReference type="SAM" id="MobiDB-lite"/>
    </source>
</evidence>
<evidence type="ECO:0000313" key="3">
    <source>
        <dbReference type="Proteomes" id="UP000675554"/>
    </source>
</evidence>
<proteinExistence type="predicted"/>
<reference evidence="2" key="1">
    <citation type="submission" date="2021-04" db="EMBL/GenBank/DDBJ databases">
        <title>Sequencing of actinobacteria type strains.</title>
        <authorList>
            <person name="Nguyen G.-S."/>
            <person name="Wentzel A."/>
        </authorList>
    </citation>
    <scope>NUCLEOTIDE SEQUENCE</scope>
    <source>
        <strain evidence="2">DSM 42095</strain>
    </source>
</reference>
<dbReference type="SUPFAM" id="SSF53756">
    <property type="entry name" value="UDP-Glycosyltransferase/glycogen phosphorylase"/>
    <property type="match status" value="1"/>
</dbReference>
<name>A0A8T4IJX3_9ACTN</name>
<dbReference type="InterPro" id="IPR043148">
    <property type="entry name" value="TagF_C"/>
</dbReference>